<proteinExistence type="inferred from homology"/>
<evidence type="ECO:0000256" key="3">
    <source>
        <dbReference type="ARBA" id="ARBA00022801"/>
    </source>
</evidence>
<dbReference type="PANTHER" id="PTHR47053:SF1">
    <property type="entry name" value="MUREIN DD-ENDOPEPTIDASE MEPH-RELATED"/>
    <property type="match status" value="1"/>
</dbReference>
<evidence type="ECO:0000259" key="5">
    <source>
        <dbReference type="PROSITE" id="PS51935"/>
    </source>
</evidence>
<evidence type="ECO:0000256" key="2">
    <source>
        <dbReference type="ARBA" id="ARBA00022670"/>
    </source>
</evidence>
<dbReference type="EMBL" id="JBHULX010000045">
    <property type="protein sequence ID" value="MFD2593280.1"/>
    <property type="molecule type" value="Genomic_DNA"/>
</dbReference>
<gene>
    <name evidence="6" type="ORF">ACFSTE_20755</name>
</gene>
<organism evidence="6 7">
    <name type="scientific">Aquimarina hainanensis</name>
    <dbReference type="NCBI Taxonomy" id="1578017"/>
    <lineage>
        <taxon>Bacteria</taxon>
        <taxon>Pseudomonadati</taxon>
        <taxon>Bacteroidota</taxon>
        <taxon>Flavobacteriia</taxon>
        <taxon>Flavobacteriales</taxon>
        <taxon>Flavobacteriaceae</taxon>
        <taxon>Aquimarina</taxon>
    </lineage>
</organism>
<dbReference type="SUPFAM" id="SSF54001">
    <property type="entry name" value="Cysteine proteinases"/>
    <property type="match status" value="1"/>
</dbReference>
<dbReference type="InterPro" id="IPR038765">
    <property type="entry name" value="Papain-like_cys_pep_sf"/>
</dbReference>
<evidence type="ECO:0000256" key="4">
    <source>
        <dbReference type="ARBA" id="ARBA00022807"/>
    </source>
</evidence>
<evidence type="ECO:0000256" key="1">
    <source>
        <dbReference type="ARBA" id="ARBA00007074"/>
    </source>
</evidence>
<dbReference type="Gene3D" id="3.90.1720.10">
    <property type="entry name" value="endopeptidase domain like (from Nostoc punctiforme)"/>
    <property type="match status" value="1"/>
</dbReference>
<dbReference type="InterPro" id="IPR000064">
    <property type="entry name" value="NLP_P60_dom"/>
</dbReference>
<dbReference type="RefSeq" id="WP_176030682.1">
    <property type="nucleotide sequence ID" value="NZ_JBHSJV010000001.1"/>
</dbReference>
<keyword evidence="3" id="KW-0378">Hydrolase</keyword>
<dbReference type="Pfam" id="PF00877">
    <property type="entry name" value="NLPC_P60"/>
    <property type="match status" value="1"/>
</dbReference>
<sequence>MKLLLKTLLLISIFIGIASCGGAKKALAEAREKARRDSIALAQKNAILPIQNKYGTILNVAPKKIDNIPLFKFIDDWMDTPYRMGGETKQGIDCSFFSQYLYHDIFDVLIERTAQKQYDAPDTNKFLGQEYLVEGDLIFFNKQGSEHYPITHVGVYLKNGKFVHSTARRGASGKNGVQISDLTKAHWQKMFVSAGRKPRTAKTSDSQ</sequence>
<reference evidence="7" key="1">
    <citation type="journal article" date="2019" name="Int. J. Syst. Evol. Microbiol.">
        <title>The Global Catalogue of Microorganisms (GCM) 10K type strain sequencing project: providing services to taxonomists for standard genome sequencing and annotation.</title>
        <authorList>
            <consortium name="The Broad Institute Genomics Platform"/>
            <consortium name="The Broad Institute Genome Sequencing Center for Infectious Disease"/>
            <person name="Wu L."/>
            <person name="Ma J."/>
        </authorList>
    </citation>
    <scope>NUCLEOTIDE SEQUENCE [LARGE SCALE GENOMIC DNA]</scope>
    <source>
        <strain evidence="7">KCTC 42423</strain>
    </source>
</reference>
<dbReference type="PANTHER" id="PTHR47053">
    <property type="entry name" value="MUREIN DD-ENDOPEPTIDASE MEPH-RELATED"/>
    <property type="match status" value="1"/>
</dbReference>
<accession>A0ABW5NFV1</accession>
<keyword evidence="7" id="KW-1185">Reference proteome</keyword>
<evidence type="ECO:0000313" key="7">
    <source>
        <dbReference type="Proteomes" id="UP001597459"/>
    </source>
</evidence>
<dbReference type="PROSITE" id="PS51257">
    <property type="entry name" value="PROKAR_LIPOPROTEIN"/>
    <property type="match status" value="1"/>
</dbReference>
<comment type="similarity">
    <text evidence="1">Belongs to the peptidase C40 family.</text>
</comment>
<keyword evidence="2" id="KW-0645">Protease</keyword>
<feature type="domain" description="NlpC/P60" evidence="5">
    <location>
        <begin position="64"/>
        <end position="198"/>
    </location>
</feature>
<dbReference type="Proteomes" id="UP001597459">
    <property type="component" value="Unassembled WGS sequence"/>
</dbReference>
<dbReference type="InterPro" id="IPR051202">
    <property type="entry name" value="Peptidase_C40"/>
</dbReference>
<keyword evidence="4" id="KW-0788">Thiol protease</keyword>
<evidence type="ECO:0000313" key="6">
    <source>
        <dbReference type="EMBL" id="MFD2593280.1"/>
    </source>
</evidence>
<comment type="caution">
    <text evidence="6">The sequence shown here is derived from an EMBL/GenBank/DDBJ whole genome shotgun (WGS) entry which is preliminary data.</text>
</comment>
<name>A0ABW5NFV1_9FLAO</name>
<dbReference type="PROSITE" id="PS51935">
    <property type="entry name" value="NLPC_P60"/>
    <property type="match status" value="1"/>
</dbReference>
<protein>
    <submittedName>
        <fullName evidence="6">C40 family peptidase</fullName>
    </submittedName>
</protein>